<dbReference type="CDD" id="cd04301">
    <property type="entry name" value="NAT_SF"/>
    <property type="match status" value="1"/>
</dbReference>
<dbReference type="GO" id="GO:0016747">
    <property type="term" value="F:acyltransferase activity, transferring groups other than amino-acyl groups"/>
    <property type="evidence" value="ECO:0007669"/>
    <property type="project" value="InterPro"/>
</dbReference>
<comment type="caution">
    <text evidence="2">The sequence shown here is derived from an EMBL/GenBank/DDBJ whole genome shotgun (WGS) entry which is preliminary data.</text>
</comment>
<name>A0A9X2MR76_9BACL</name>
<feature type="domain" description="N-acetyltransferase" evidence="1">
    <location>
        <begin position="3"/>
        <end position="159"/>
    </location>
</feature>
<accession>A0A9X2MR76</accession>
<reference evidence="2" key="1">
    <citation type="submission" date="2022-08" db="EMBL/GenBank/DDBJ databases">
        <title>The genomic sequence of strain Paenibacillus sp. SCIV0701.</title>
        <authorList>
            <person name="Zhao H."/>
        </authorList>
    </citation>
    <scope>NUCLEOTIDE SEQUENCE</scope>
    <source>
        <strain evidence="2">SCIV0701</strain>
    </source>
</reference>
<dbReference type="InterPro" id="IPR000182">
    <property type="entry name" value="GNAT_dom"/>
</dbReference>
<keyword evidence="3" id="KW-1185">Reference proteome</keyword>
<dbReference type="Pfam" id="PF00583">
    <property type="entry name" value="Acetyltransf_1"/>
    <property type="match status" value="1"/>
</dbReference>
<dbReference type="Proteomes" id="UP001141950">
    <property type="component" value="Unassembled WGS sequence"/>
</dbReference>
<dbReference type="RefSeq" id="WP_257447623.1">
    <property type="nucleotide sequence ID" value="NZ_JANIPJ010000011.1"/>
</dbReference>
<dbReference type="PROSITE" id="PS51186">
    <property type="entry name" value="GNAT"/>
    <property type="match status" value="1"/>
</dbReference>
<proteinExistence type="predicted"/>
<dbReference type="AlphaFoldDB" id="A0A9X2MR76"/>
<dbReference type="SUPFAM" id="SSF55729">
    <property type="entry name" value="Acyl-CoA N-acyltransferases (Nat)"/>
    <property type="match status" value="1"/>
</dbReference>
<evidence type="ECO:0000259" key="1">
    <source>
        <dbReference type="PROSITE" id="PS51186"/>
    </source>
</evidence>
<evidence type="ECO:0000313" key="2">
    <source>
        <dbReference type="EMBL" id="MCR2805344.1"/>
    </source>
</evidence>
<dbReference type="Gene3D" id="3.40.630.30">
    <property type="match status" value="1"/>
</dbReference>
<protein>
    <submittedName>
        <fullName evidence="2">GNAT family N-acetyltransferase</fullName>
    </submittedName>
</protein>
<evidence type="ECO:0000313" key="3">
    <source>
        <dbReference type="Proteomes" id="UP001141950"/>
    </source>
</evidence>
<gene>
    <name evidence="2" type="ORF">NQZ67_15765</name>
</gene>
<dbReference type="InterPro" id="IPR016181">
    <property type="entry name" value="Acyl_CoA_acyltransferase"/>
</dbReference>
<dbReference type="EMBL" id="JANIPJ010000011">
    <property type="protein sequence ID" value="MCR2805344.1"/>
    <property type="molecule type" value="Genomic_DNA"/>
</dbReference>
<sequence length="297" mass="33958">MAYTLKRLNECTLDEAVQVWNEGFTGYYVDLSMTLERFHIRMLQEGLSPKLSFIAYMNGIPVGIVLNGIRVIQGRNVSWNGGTGISPEYRGMGIGKWMIDQALTIYREEGVELATLEAIRANERAIRLYLSKGYEIADEMTHMTYEASLPALLEAVATHSPYTYRHAAPHELRDYENVMPWQLQWANYRWDGEVMFAYDQKDRECAYALYRRIFDRNGRLAGISVGQCRLISESESKDNSLLLRSLLARVLQPEMDGCRRTIMVRGTEAFLMEELSKLGFKPGASQVYMSRAMEGSI</sequence>
<organism evidence="2 3">
    <name type="scientific">Paenibacillus soyae</name>
    <dbReference type="NCBI Taxonomy" id="2969249"/>
    <lineage>
        <taxon>Bacteria</taxon>
        <taxon>Bacillati</taxon>
        <taxon>Bacillota</taxon>
        <taxon>Bacilli</taxon>
        <taxon>Bacillales</taxon>
        <taxon>Paenibacillaceae</taxon>
        <taxon>Paenibacillus</taxon>
    </lineage>
</organism>